<organism evidence="2 3">
    <name type="scientific">Hyphococcus luteus</name>
    <dbReference type="NCBI Taxonomy" id="2058213"/>
    <lineage>
        <taxon>Bacteria</taxon>
        <taxon>Pseudomonadati</taxon>
        <taxon>Pseudomonadota</taxon>
        <taxon>Alphaproteobacteria</taxon>
        <taxon>Parvularculales</taxon>
        <taxon>Parvularculaceae</taxon>
        <taxon>Hyphococcus</taxon>
    </lineage>
</organism>
<evidence type="ECO:0000313" key="2">
    <source>
        <dbReference type="EMBL" id="PQA87452.1"/>
    </source>
</evidence>
<gene>
    <name evidence="2" type="ORF">CW354_11645</name>
</gene>
<dbReference type="AlphaFoldDB" id="A0A2S7K4M8"/>
<feature type="transmembrane region" description="Helical" evidence="1">
    <location>
        <begin position="122"/>
        <end position="144"/>
    </location>
</feature>
<evidence type="ECO:0000313" key="3">
    <source>
        <dbReference type="Proteomes" id="UP000239504"/>
    </source>
</evidence>
<keyword evidence="1" id="KW-1133">Transmembrane helix</keyword>
<keyword evidence="3" id="KW-1185">Reference proteome</keyword>
<dbReference type="RefSeq" id="WP_104830269.1">
    <property type="nucleotide sequence ID" value="NZ_PJCH01000007.1"/>
</dbReference>
<protein>
    <submittedName>
        <fullName evidence="2">Uncharacterized protein</fullName>
    </submittedName>
</protein>
<sequence length="197" mass="21217">MKKIGDGIAIFKKYSLFEVTGEVESETTRAETEVRGEIPSNQGPFAGRISSKTTRYQTIYLKDDDGGQYAVNLVDFVIPCREGHKLVVRGADKNLWFDVTNENTGEAYEDGSGLAKYAFPDLVVFGGAGVVAALVLLMIMMSEGGFGEKLFFGVLGGGVSGAVVFGLLWVPGRIVASMRAAQIKAKLKQVVGAYRPH</sequence>
<dbReference type="Proteomes" id="UP000239504">
    <property type="component" value="Unassembled WGS sequence"/>
</dbReference>
<dbReference type="EMBL" id="PJCH01000007">
    <property type="protein sequence ID" value="PQA87452.1"/>
    <property type="molecule type" value="Genomic_DNA"/>
</dbReference>
<keyword evidence="1" id="KW-0472">Membrane</keyword>
<comment type="caution">
    <text evidence="2">The sequence shown here is derived from an EMBL/GenBank/DDBJ whole genome shotgun (WGS) entry which is preliminary data.</text>
</comment>
<reference evidence="2 3" key="1">
    <citation type="submission" date="2017-12" db="EMBL/GenBank/DDBJ databases">
        <authorList>
            <person name="Hurst M.R.H."/>
        </authorList>
    </citation>
    <scope>NUCLEOTIDE SEQUENCE [LARGE SCALE GENOMIC DNA]</scope>
    <source>
        <strain evidence="2 3">SY-3-19</strain>
    </source>
</reference>
<name>A0A2S7K4M8_9PROT</name>
<feature type="transmembrane region" description="Helical" evidence="1">
    <location>
        <begin position="150"/>
        <end position="170"/>
    </location>
</feature>
<keyword evidence="1" id="KW-0812">Transmembrane</keyword>
<accession>A0A2S7K4M8</accession>
<proteinExistence type="predicted"/>
<evidence type="ECO:0000256" key="1">
    <source>
        <dbReference type="SAM" id="Phobius"/>
    </source>
</evidence>